<dbReference type="Proteomes" id="UP000305654">
    <property type="component" value="Unassembled WGS sequence"/>
</dbReference>
<keyword evidence="3" id="KW-1185">Reference proteome</keyword>
<protein>
    <submittedName>
        <fullName evidence="2">Glycosyltransferase</fullName>
    </submittedName>
</protein>
<dbReference type="OrthoDB" id="9783791at2"/>
<dbReference type="CDD" id="cd04186">
    <property type="entry name" value="GT_2_like_c"/>
    <property type="match status" value="1"/>
</dbReference>
<organism evidence="2 3">
    <name type="scientific">Lichenicoccus roseus</name>
    <dbReference type="NCBI Taxonomy" id="2683649"/>
    <lineage>
        <taxon>Bacteria</taxon>
        <taxon>Pseudomonadati</taxon>
        <taxon>Pseudomonadota</taxon>
        <taxon>Alphaproteobacteria</taxon>
        <taxon>Acetobacterales</taxon>
        <taxon>Acetobacteraceae</taxon>
        <taxon>Lichenicoccus</taxon>
    </lineage>
</organism>
<dbReference type="AlphaFoldDB" id="A0A5R9J8I1"/>
<dbReference type="Pfam" id="PF13692">
    <property type="entry name" value="Glyco_trans_1_4"/>
    <property type="match status" value="1"/>
</dbReference>
<comment type="caution">
    <text evidence="2">The sequence shown here is derived from an EMBL/GenBank/DDBJ whole genome shotgun (WGS) entry which is preliminary data.</text>
</comment>
<evidence type="ECO:0000313" key="2">
    <source>
        <dbReference type="EMBL" id="TLU73289.1"/>
    </source>
</evidence>
<dbReference type="Gene3D" id="3.90.550.10">
    <property type="entry name" value="Spore Coat Polysaccharide Biosynthesis Protein SpsA, Chain A"/>
    <property type="match status" value="1"/>
</dbReference>
<dbReference type="PANTHER" id="PTHR43179">
    <property type="entry name" value="RHAMNOSYLTRANSFERASE WBBL"/>
    <property type="match status" value="1"/>
</dbReference>
<reference evidence="2 3" key="1">
    <citation type="submission" date="2019-05" db="EMBL/GenBank/DDBJ databases">
        <authorList>
            <person name="Pankratov T."/>
            <person name="Grouzdev D."/>
        </authorList>
    </citation>
    <scope>NUCLEOTIDE SEQUENCE [LARGE SCALE GENOMIC DNA]</scope>
    <source>
        <strain evidence="2 3">KEBCLARHB70R</strain>
    </source>
</reference>
<dbReference type="InterPro" id="IPR001173">
    <property type="entry name" value="Glyco_trans_2-like"/>
</dbReference>
<keyword evidence="2" id="KW-0808">Transferase</keyword>
<evidence type="ECO:0000259" key="1">
    <source>
        <dbReference type="Pfam" id="PF00535"/>
    </source>
</evidence>
<sequence length="1004" mass="110456">MTLEKTRRRIHLLRMGLSTLPAIYRQEPSPRRVAGKIWFVTTRRGLVGLRQWLIESLPPPEPASVPAPEAIEVAADPAPEPEAPPAADQLKVISDEEYAAWLERYSLLQDHEVAAARRHLASLDLPELLILAVIPASGVASITAMVASWQAQIHAGWRAAIVIPPDLDPADAELLRSAVAEDARVSVVSSAEEIEAARAQVGYTLLCFEPCLLNSLSAYMFLEAAARTGASIVYSDNDHVRDDGSRCEPQFKPQFSPEYLARYNYVGNCLLISRAVPITSAEAAALPTLTLADFDRLVARLVLDIPEADRRIEHLPFLLFHVAGRPARAEHDLPSFADTGPSVSIIIPTRDGLDHLKPCIDSILDRTAYDLELVEIIVIDNNSTRPETFAYLEEIARRPRISVVRYPHPFNFAEINNVGAAAATGDILVFLNNDTLVHDPAWLSKLVGHARQPGVGVVGAKLLFPDGTIQHGGCVAGASMGTVQHLLSFLRPEDVGRIDHTREISLVTGACIAIRSQAFHQVGGFDPILRITWNDVKTCLECLAAGLRNIYIADPLLIHDESKTRELDNTAAHYVRYFSEGHYTRRNARRFFHDDPAYSPNLSVDKAVDLAEPPRVRRPWSRPAGPRPRILLLSVVWKVGFGVPVVIQQHARKLVQAGYEVIIGGPAADNEMSFPGCERAILGSALDAAVYAFRSDVSLVVAHTPPFFEVPVLIGGHIPVLAYDYGEPAAEFFPEPTRSYLINVGYQKRAAAALTTTIATISQAVKDETLNKDAIVVGLGNSHLPSWTEELRPDRARIRAGRGWEDCFVILTVCRFHENERVYKGLDKISMILREFPYLYPDHSKRLVWALAGAGTPTDVEQAERLGFTVFPNLPDADLADLYKAADAYMGFSRWEGYNLGISQALAMGLPTLGSDIPAHREFGIATTNSVLVASAWLAGEIDRRAASSLEHRVATVYDWDRRAEDFVAVVDSMLQQSMASHPRAGASSAVWEDFPDIMKADDD</sequence>
<evidence type="ECO:0000313" key="3">
    <source>
        <dbReference type="Proteomes" id="UP000305654"/>
    </source>
</evidence>
<dbReference type="Pfam" id="PF00535">
    <property type="entry name" value="Glycos_transf_2"/>
    <property type="match status" value="1"/>
</dbReference>
<dbReference type="EMBL" id="VCDI01000002">
    <property type="protein sequence ID" value="TLU73289.1"/>
    <property type="molecule type" value="Genomic_DNA"/>
</dbReference>
<accession>A0A5R9J8I1</accession>
<dbReference type="SUPFAM" id="SSF53756">
    <property type="entry name" value="UDP-Glycosyltransferase/glycogen phosphorylase"/>
    <property type="match status" value="1"/>
</dbReference>
<dbReference type="InterPro" id="IPR029044">
    <property type="entry name" value="Nucleotide-diphossugar_trans"/>
</dbReference>
<dbReference type="Gene3D" id="3.40.50.2000">
    <property type="entry name" value="Glycogen Phosphorylase B"/>
    <property type="match status" value="1"/>
</dbReference>
<dbReference type="RefSeq" id="WP_138325369.1">
    <property type="nucleotide sequence ID" value="NZ_VCDI01000002.1"/>
</dbReference>
<feature type="domain" description="Glycosyltransferase 2-like" evidence="1">
    <location>
        <begin position="344"/>
        <end position="461"/>
    </location>
</feature>
<dbReference type="GO" id="GO:0016740">
    <property type="term" value="F:transferase activity"/>
    <property type="evidence" value="ECO:0007669"/>
    <property type="project" value="UniProtKB-KW"/>
</dbReference>
<dbReference type="PANTHER" id="PTHR43179:SF7">
    <property type="entry name" value="RHAMNOSYLTRANSFERASE WBBL"/>
    <property type="match status" value="1"/>
</dbReference>
<proteinExistence type="predicted"/>
<name>A0A5R9J8I1_9PROT</name>
<dbReference type="SUPFAM" id="SSF53448">
    <property type="entry name" value="Nucleotide-diphospho-sugar transferases"/>
    <property type="match status" value="1"/>
</dbReference>
<gene>
    <name evidence="2" type="ORF">FE263_07740</name>
</gene>